<dbReference type="EMBL" id="HACA01017948">
    <property type="protein sequence ID" value="CDW35309.1"/>
    <property type="molecule type" value="Transcribed_RNA"/>
</dbReference>
<sequence>MKIFYIEKRRQKVVRIDLRMNTMAYVM</sequence>
<reference evidence="1" key="1">
    <citation type="submission" date="2014-05" db="EMBL/GenBank/DDBJ databases">
        <authorList>
            <person name="Chronopoulou M."/>
        </authorList>
    </citation>
    <scope>NUCLEOTIDE SEQUENCE</scope>
    <source>
        <tissue evidence="1">Whole organism</tissue>
    </source>
</reference>
<evidence type="ECO:0000313" key="1">
    <source>
        <dbReference type="EMBL" id="CDW35309.1"/>
    </source>
</evidence>
<proteinExistence type="predicted"/>
<accession>A0A0K2UAQ0</accession>
<protein>
    <submittedName>
        <fullName evidence="1">Uncharacterized protein</fullName>
    </submittedName>
</protein>
<dbReference type="AlphaFoldDB" id="A0A0K2UAQ0"/>
<name>A0A0K2UAQ0_LEPSM</name>
<organism evidence="1">
    <name type="scientific">Lepeophtheirus salmonis</name>
    <name type="common">Salmon louse</name>
    <name type="synonym">Caligus salmonis</name>
    <dbReference type="NCBI Taxonomy" id="72036"/>
    <lineage>
        <taxon>Eukaryota</taxon>
        <taxon>Metazoa</taxon>
        <taxon>Ecdysozoa</taxon>
        <taxon>Arthropoda</taxon>
        <taxon>Crustacea</taxon>
        <taxon>Multicrustacea</taxon>
        <taxon>Hexanauplia</taxon>
        <taxon>Copepoda</taxon>
        <taxon>Siphonostomatoida</taxon>
        <taxon>Caligidae</taxon>
        <taxon>Lepeophtheirus</taxon>
    </lineage>
</organism>